<dbReference type="InterPro" id="IPR014880">
    <property type="entry name" value="SoxZ_dom"/>
</dbReference>
<reference evidence="3" key="1">
    <citation type="submission" date="2015-08" db="EMBL/GenBank/DDBJ databases">
        <authorList>
            <person name="Varghese N."/>
        </authorList>
    </citation>
    <scope>NUCLEOTIDE SEQUENCE [LARGE SCALE GENOMIC DNA]</scope>
    <source>
        <strain evidence="3">DSM 18181</strain>
    </source>
</reference>
<evidence type="ECO:0000313" key="3">
    <source>
        <dbReference type="Proteomes" id="UP000183649"/>
    </source>
</evidence>
<dbReference type="InterPro" id="IPR030995">
    <property type="entry name" value="SoxZ"/>
</dbReference>
<organism evidence="2 3">
    <name type="scientific">Thiomonas bhubaneswarensis</name>
    <dbReference type="NCBI Taxonomy" id="339866"/>
    <lineage>
        <taxon>Bacteria</taxon>
        <taxon>Pseudomonadati</taxon>
        <taxon>Pseudomonadota</taxon>
        <taxon>Betaproteobacteria</taxon>
        <taxon>Burkholderiales</taxon>
        <taxon>Thiomonas</taxon>
    </lineage>
</organism>
<dbReference type="Proteomes" id="UP000183649">
    <property type="component" value="Unassembled WGS sequence"/>
</dbReference>
<dbReference type="STRING" id="339866.GCA_001418255_01939"/>
<dbReference type="EMBL" id="CYHF01000006">
    <property type="protein sequence ID" value="CUA97939.1"/>
    <property type="molecule type" value="Genomic_DNA"/>
</dbReference>
<keyword evidence="3" id="KW-1185">Reference proteome</keyword>
<dbReference type="OrthoDB" id="9795530at2"/>
<protein>
    <submittedName>
        <fullName evidence="2">Sulfur compound chelating protein SoxZ</fullName>
    </submittedName>
</protein>
<dbReference type="InterPro" id="IPR013783">
    <property type="entry name" value="Ig-like_fold"/>
</dbReference>
<dbReference type="InterPro" id="IPR014756">
    <property type="entry name" value="Ig_E-set"/>
</dbReference>
<gene>
    <name evidence="2" type="ORF">Ga0061069_106147</name>
</gene>
<feature type="domain" description="Sulphur oxidation protein SoxZ" evidence="1">
    <location>
        <begin position="7"/>
        <end position="100"/>
    </location>
</feature>
<sequence length="103" mass="11262">MAFPMRMRANVEGDAVVVRVLMTHPEETGLLKDKEGKIIPAHFIQTVTCKSGDKTVLTCDWGTAISKNPFLEFRFKGGKSGDKVTVSWIDNKGDTSTADTTVS</sequence>
<dbReference type="Gene3D" id="2.60.40.10">
    <property type="entry name" value="Immunoglobulins"/>
    <property type="match status" value="1"/>
</dbReference>
<dbReference type="RefSeq" id="WP_055450810.1">
    <property type="nucleotide sequence ID" value="NZ_CYHF01000006.1"/>
</dbReference>
<dbReference type="NCBIfam" id="TIGR04490">
    <property type="entry name" value="SoxZ_true"/>
    <property type="match status" value="1"/>
</dbReference>
<dbReference type="AlphaFoldDB" id="A0A0K6I461"/>
<evidence type="ECO:0000313" key="2">
    <source>
        <dbReference type="EMBL" id="CUA97939.1"/>
    </source>
</evidence>
<name>A0A0K6I461_9BURK</name>
<evidence type="ECO:0000259" key="1">
    <source>
        <dbReference type="Pfam" id="PF08770"/>
    </source>
</evidence>
<dbReference type="Pfam" id="PF08770">
    <property type="entry name" value="SoxZ"/>
    <property type="match status" value="1"/>
</dbReference>
<accession>A0A0K6I461</accession>
<proteinExistence type="predicted"/>
<dbReference type="SUPFAM" id="SSF81296">
    <property type="entry name" value="E set domains"/>
    <property type="match status" value="1"/>
</dbReference>